<reference evidence="1" key="1">
    <citation type="submission" date="2022-02" db="EMBL/GenBank/DDBJ databases">
        <title>Plant Genome Project.</title>
        <authorList>
            <person name="Zhang R.-G."/>
        </authorList>
    </citation>
    <scope>NUCLEOTIDE SEQUENCE</scope>
    <source>
        <strain evidence="1">AT1</strain>
    </source>
</reference>
<protein>
    <submittedName>
        <fullName evidence="1">Uncharacterized protein</fullName>
    </submittedName>
</protein>
<dbReference type="Proteomes" id="UP001062846">
    <property type="component" value="Chromosome 13"/>
</dbReference>
<keyword evidence="2" id="KW-1185">Reference proteome</keyword>
<sequence>MNGGGGSSSSDDTVMRDVMEGYDSTSDEDFEIILGPPRPACVSCARCRRLFHYHAEFLNHIEACLARERMIKEQKGKGQCYQFHAPHDDQRGGAGPSSAAPPMRALNLFNDPLELRLAPPGPPPPPPSLSLELTLAIGRNRPGGFCQQPGNNNNRGIGIGPGAGNAGKNFKK</sequence>
<organism evidence="1 2">
    <name type="scientific">Rhododendron molle</name>
    <name type="common">Chinese azalea</name>
    <name type="synonym">Azalea mollis</name>
    <dbReference type="NCBI Taxonomy" id="49168"/>
    <lineage>
        <taxon>Eukaryota</taxon>
        <taxon>Viridiplantae</taxon>
        <taxon>Streptophyta</taxon>
        <taxon>Embryophyta</taxon>
        <taxon>Tracheophyta</taxon>
        <taxon>Spermatophyta</taxon>
        <taxon>Magnoliopsida</taxon>
        <taxon>eudicotyledons</taxon>
        <taxon>Gunneridae</taxon>
        <taxon>Pentapetalae</taxon>
        <taxon>asterids</taxon>
        <taxon>Ericales</taxon>
        <taxon>Ericaceae</taxon>
        <taxon>Ericoideae</taxon>
        <taxon>Rhodoreae</taxon>
        <taxon>Rhododendron</taxon>
    </lineage>
</organism>
<dbReference type="EMBL" id="CM046400">
    <property type="protein sequence ID" value="KAI8523073.1"/>
    <property type="molecule type" value="Genomic_DNA"/>
</dbReference>
<evidence type="ECO:0000313" key="1">
    <source>
        <dbReference type="EMBL" id="KAI8523073.1"/>
    </source>
</evidence>
<gene>
    <name evidence="1" type="ORF">RHMOL_Rhmol13G0046300</name>
</gene>
<comment type="caution">
    <text evidence="1">The sequence shown here is derived from an EMBL/GenBank/DDBJ whole genome shotgun (WGS) entry which is preliminary data.</text>
</comment>
<evidence type="ECO:0000313" key="2">
    <source>
        <dbReference type="Proteomes" id="UP001062846"/>
    </source>
</evidence>
<accession>A0ACC0L4G8</accession>
<proteinExistence type="predicted"/>
<name>A0ACC0L4G8_RHOML</name>